<dbReference type="EMBL" id="BQXS01010118">
    <property type="protein sequence ID" value="GKT33026.1"/>
    <property type="molecule type" value="Genomic_DNA"/>
</dbReference>
<keyword evidence="2" id="KW-1185">Reference proteome</keyword>
<evidence type="ECO:0000313" key="1">
    <source>
        <dbReference type="EMBL" id="GKT33026.1"/>
    </source>
</evidence>
<protein>
    <submittedName>
        <fullName evidence="1">Uncharacterized protein</fullName>
    </submittedName>
</protein>
<sequence length="226" mass="25857">MERTITGMQSKLSQVESEVGRMGTLLTGLEASQADKFHSMKTEIAKLEHKFQEGQISMADQHKKFLDTSFIQTKTVLQNQIENQLSYTREQIIESTKKFDPRLMLVEKRLESVVEEINSKLLESSEMLLKEQKERDEKEKSFDSFGAVLQENAREVLAKAQKAVSECEQSVRTCKEALKTDDIMETMESVIQMKKETDETSKELISRVAEVEAKLSSIEHAYQIAI</sequence>
<comment type="caution">
    <text evidence="1">The sequence shown here is derived from an EMBL/GenBank/DDBJ whole genome shotgun (WGS) entry which is preliminary data.</text>
</comment>
<organism evidence="1 2">
    <name type="scientific">Aduncisulcus paluster</name>
    <dbReference type="NCBI Taxonomy" id="2918883"/>
    <lineage>
        <taxon>Eukaryota</taxon>
        <taxon>Metamonada</taxon>
        <taxon>Carpediemonas-like organisms</taxon>
        <taxon>Aduncisulcus</taxon>
    </lineage>
</organism>
<dbReference type="Proteomes" id="UP001057375">
    <property type="component" value="Unassembled WGS sequence"/>
</dbReference>
<accession>A0ABQ5KKJ1</accession>
<feature type="non-terminal residue" evidence="1">
    <location>
        <position position="226"/>
    </location>
</feature>
<evidence type="ECO:0000313" key="2">
    <source>
        <dbReference type="Proteomes" id="UP001057375"/>
    </source>
</evidence>
<name>A0ABQ5KKJ1_9EUKA</name>
<gene>
    <name evidence="1" type="ORF">ADUPG1_007051</name>
</gene>
<reference evidence="1" key="1">
    <citation type="submission" date="2022-03" db="EMBL/GenBank/DDBJ databases">
        <title>Draft genome sequence of Aduncisulcus paluster, a free-living microaerophilic Fornicata.</title>
        <authorList>
            <person name="Yuyama I."/>
            <person name="Kume K."/>
            <person name="Tamura T."/>
            <person name="Inagaki Y."/>
            <person name="Hashimoto T."/>
        </authorList>
    </citation>
    <scope>NUCLEOTIDE SEQUENCE</scope>
    <source>
        <strain evidence="1">NY0171</strain>
    </source>
</reference>
<proteinExistence type="predicted"/>